<dbReference type="AlphaFoldDB" id="K2NQ84"/>
<feature type="compositionally biased region" description="Basic and acidic residues" evidence="1">
    <location>
        <begin position="51"/>
        <end position="64"/>
    </location>
</feature>
<sequence>MGRRHARITHDEVCRLIKGVKAAGLDIRRVEFDGEQISVFVGDHQSTVSSRQRDDSDLLLEPKL</sequence>
<dbReference type="Proteomes" id="UP000007374">
    <property type="component" value="Unassembled WGS sequence"/>
</dbReference>
<organism evidence="2 3">
    <name type="scientific">Nitratireductor indicus C115</name>
    <dbReference type="NCBI Taxonomy" id="1231190"/>
    <lineage>
        <taxon>Bacteria</taxon>
        <taxon>Pseudomonadati</taxon>
        <taxon>Pseudomonadota</taxon>
        <taxon>Alphaproteobacteria</taxon>
        <taxon>Hyphomicrobiales</taxon>
        <taxon>Phyllobacteriaceae</taxon>
        <taxon>Nitratireductor</taxon>
    </lineage>
</organism>
<reference evidence="2 3" key="1">
    <citation type="journal article" date="2012" name="J. Bacteriol.">
        <title>Genome Sequence of Nitratireductor indicus Type Strain C115.</title>
        <authorList>
            <person name="Lai Q."/>
            <person name="Li G."/>
            <person name="Yu Z."/>
            <person name="Shao Z."/>
        </authorList>
    </citation>
    <scope>NUCLEOTIDE SEQUENCE [LARGE SCALE GENOMIC DNA]</scope>
    <source>
        <strain evidence="2 3">C115</strain>
    </source>
</reference>
<comment type="caution">
    <text evidence="2">The sequence shown here is derived from an EMBL/GenBank/DDBJ whole genome shotgun (WGS) entry which is preliminary data.</text>
</comment>
<protein>
    <submittedName>
        <fullName evidence="2">Uncharacterized protein</fullName>
    </submittedName>
</protein>
<name>K2NQ84_9HYPH</name>
<evidence type="ECO:0000313" key="2">
    <source>
        <dbReference type="EMBL" id="EKF40019.1"/>
    </source>
</evidence>
<dbReference type="EMBL" id="AMSI01000028">
    <property type="protein sequence ID" value="EKF40019.1"/>
    <property type="molecule type" value="Genomic_DNA"/>
</dbReference>
<proteinExistence type="predicted"/>
<dbReference type="PATRIC" id="fig|1231190.3.peg.4742"/>
<feature type="region of interest" description="Disordered" evidence="1">
    <location>
        <begin position="45"/>
        <end position="64"/>
    </location>
</feature>
<dbReference type="STRING" id="721133.SAMN05216176_11748"/>
<accession>K2NQ84</accession>
<keyword evidence="3" id="KW-1185">Reference proteome</keyword>
<evidence type="ECO:0000256" key="1">
    <source>
        <dbReference type="SAM" id="MobiDB-lite"/>
    </source>
</evidence>
<gene>
    <name evidence="2" type="ORF">NA8A_23008</name>
</gene>
<evidence type="ECO:0000313" key="3">
    <source>
        <dbReference type="Proteomes" id="UP000007374"/>
    </source>
</evidence>